<dbReference type="InterPro" id="IPR032675">
    <property type="entry name" value="LRR_dom_sf"/>
</dbReference>
<evidence type="ECO:0000256" key="1">
    <source>
        <dbReference type="SAM" id="MobiDB-lite"/>
    </source>
</evidence>
<keyword evidence="3" id="KW-1185">Reference proteome</keyword>
<protein>
    <submittedName>
        <fullName evidence="2">Uncharacterized protein</fullName>
    </submittedName>
</protein>
<dbReference type="EMBL" id="VDMD01000008">
    <property type="protein sequence ID" value="TRM63808.1"/>
    <property type="molecule type" value="Genomic_DNA"/>
</dbReference>
<evidence type="ECO:0000313" key="2">
    <source>
        <dbReference type="EMBL" id="TRM63808.1"/>
    </source>
</evidence>
<dbReference type="AlphaFoldDB" id="A0A550CG77"/>
<comment type="caution">
    <text evidence="2">The sequence shown here is derived from an EMBL/GenBank/DDBJ whole genome shotgun (WGS) entry which is preliminary data.</text>
</comment>
<sequence length="445" mass="49566">MSDADIDTQRSDLVPSRERKEVAAPQDGQRSLIAPIHRLVPDVLLEIFITATRSEDEYRQLSTARAISRVSTFWRRLARDTPQLWMCVAVSSRRDLELYMAHYFSLTGDSALDLCCDSAVVVQLFLDTLRPYASRWRSVSIIGQAGAFRPSRGDPFVTPNLSLLRIMNDQGLDEEGLLSCFDAPRLQELTLAIAGVTSDHVFVLRSASCALTRVSINAMTSFPVAHVIPLLQQCGATLQRLDINMPPLPLSFEAMPTGPTRNVCAMHSLTALELGYEACALLSYIDAPHLNELRVFDTPSYFLEVFLDYATRHSLPHLTRLRIDISDSAFDVDTGPGLIRVLERLNALEELYIANSTVSEKFLRCLVCRDGVPPLVPNLRAMDLLNGYEGWIPDRIVKVVQAVYASRAKRRRVCGTMVAVLDSAVGDSMMIEYLDTARSQSIEVS</sequence>
<dbReference type="Gene3D" id="3.80.10.10">
    <property type="entry name" value="Ribonuclease Inhibitor"/>
    <property type="match status" value="1"/>
</dbReference>
<dbReference type="Proteomes" id="UP000320762">
    <property type="component" value="Unassembled WGS sequence"/>
</dbReference>
<accession>A0A550CG77</accession>
<proteinExistence type="predicted"/>
<organism evidence="2 3">
    <name type="scientific">Schizophyllum amplum</name>
    <dbReference type="NCBI Taxonomy" id="97359"/>
    <lineage>
        <taxon>Eukaryota</taxon>
        <taxon>Fungi</taxon>
        <taxon>Dikarya</taxon>
        <taxon>Basidiomycota</taxon>
        <taxon>Agaricomycotina</taxon>
        <taxon>Agaricomycetes</taxon>
        <taxon>Agaricomycetidae</taxon>
        <taxon>Agaricales</taxon>
        <taxon>Schizophyllaceae</taxon>
        <taxon>Schizophyllum</taxon>
    </lineage>
</organism>
<gene>
    <name evidence="2" type="ORF">BD626DRAFT_492751</name>
</gene>
<dbReference type="OrthoDB" id="3365698at2759"/>
<reference evidence="2 3" key="1">
    <citation type="journal article" date="2019" name="New Phytol.">
        <title>Comparative genomics reveals unique wood-decay strategies and fruiting body development in the Schizophyllaceae.</title>
        <authorList>
            <person name="Almasi E."/>
            <person name="Sahu N."/>
            <person name="Krizsan K."/>
            <person name="Balint B."/>
            <person name="Kovacs G.M."/>
            <person name="Kiss B."/>
            <person name="Cseklye J."/>
            <person name="Drula E."/>
            <person name="Henrissat B."/>
            <person name="Nagy I."/>
            <person name="Chovatia M."/>
            <person name="Adam C."/>
            <person name="LaButti K."/>
            <person name="Lipzen A."/>
            <person name="Riley R."/>
            <person name="Grigoriev I.V."/>
            <person name="Nagy L.G."/>
        </authorList>
    </citation>
    <scope>NUCLEOTIDE SEQUENCE [LARGE SCALE GENOMIC DNA]</scope>
    <source>
        <strain evidence="2 3">NL-1724</strain>
    </source>
</reference>
<feature type="compositionally biased region" description="Basic and acidic residues" evidence="1">
    <location>
        <begin position="7"/>
        <end position="22"/>
    </location>
</feature>
<feature type="region of interest" description="Disordered" evidence="1">
    <location>
        <begin position="1"/>
        <end position="26"/>
    </location>
</feature>
<name>A0A550CG77_9AGAR</name>
<evidence type="ECO:0000313" key="3">
    <source>
        <dbReference type="Proteomes" id="UP000320762"/>
    </source>
</evidence>
<dbReference type="SUPFAM" id="SSF52047">
    <property type="entry name" value="RNI-like"/>
    <property type="match status" value="1"/>
</dbReference>